<feature type="transmembrane region" description="Helical" evidence="1">
    <location>
        <begin position="121"/>
        <end position="139"/>
    </location>
</feature>
<accession>A0A7S2UQW1</accession>
<feature type="transmembrane region" description="Helical" evidence="1">
    <location>
        <begin position="461"/>
        <end position="480"/>
    </location>
</feature>
<keyword evidence="1" id="KW-0472">Membrane</keyword>
<dbReference type="EMBL" id="HBHQ01025701">
    <property type="protein sequence ID" value="CAD9825533.1"/>
    <property type="molecule type" value="Transcribed_RNA"/>
</dbReference>
<evidence type="ECO:0008006" key="3">
    <source>
        <dbReference type="Google" id="ProtNLM"/>
    </source>
</evidence>
<keyword evidence="1" id="KW-0812">Transmembrane</keyword>
<feature type="transmembrane region" description="Helical" evidence="1">
    <location>
        <begin position="217"/>
        <end position="236"/>
    </location>
</feature>
<sequence>MSDKRNNNEDERESLVNKAASLRAIYNESEDKILLGRKISRVLRKLIPGYSANGEIDEAWSYFEHITLPRQQLASDGSGKKEKAPPGANRTWLYPGWTTPQDDLRDFGTGVAIYFETMRGLIVICLIAGCIYFPNFLYYRSEEYAAEGQSHLVGTLRGSLICPDTKWVPCPTCTEEDWADDLGRFARTLPNNLDDSNETFTFVLSNECADFRLREGILHLVVMAFLTVAIFSLGFFQTRRELEYDEELLTASDFSIKVDNPPPDAVDPDEWKEFFSQIDGGEVVYCTVALDNEDLIKALAKRRVLLLKLRHKLKASELKDMAFISVSSEVAQAHPKEYKQLLVLEETCRELLSNEYATTSIFVTFQTEKAQRNVLRNLSVSKIDLSDNNIAALRHPHCAFRSSLVLDVAEAREPTSIRWEDQDETSMHKFIQRVFTSFLTALLMGLGFIAVRSAFRKDVNLAAYVIALLNIAGSHVFKFVNRLEAHPNEGGYQASLYVKLSIFRWMNTAVVTTLVTPFTKTISEGGLIESVHAVLKAEIITLPIVHMCDIMGTIRRHFLAPFAPHQDSMNMYFRGGVQSLGEKYTVR</sequence>
<organism evidence="2">
    <name type="scientific">Attheya septentrionalis</name>
    <dbReference type="NCBI Taxonomy" id="420275"/>
    <lineage>
        <taxon>Eukaryota</taxon>
        <taxon>Sar</taxon>
        <taxon>Stramenopiles</taxon>
        <taxon>Ochrophyta</taxon>
        <taxon>Bacillariophyta</taxon>
        <taxon>Coscinodiscophyceae</taxon>
        <taxon>Chaetocerotophycidae</taxon>
        <taxon>Chaetocerotales</taxon>
        <taxon>Attheyaceae</taxon>
        <taxon>Attheya</taxon>
    </lineage>
</organism>
<dbReference type="PANTHER" id="PTHR13018">
    <property type="entry name" value="PROBABLE MEMBRANE PROTEIN DUF221-RELATED"/>
    <property type="match status" value="1"/>
</dbReference>
<dbReference type="PANTHER" id="PTHR13018:SF5">
    <property type="entry name" value="RE44586P"/>
    <property type="match status" value="1"/>
</dbReference>
<gene>
    <name evidence="2" type="ORF">ASEP1449_LOCUS17367</name>
</gene>
<feature type="transmembrane region" description="Helical" evidence="1">
    <location>
        <begin position="434"/>
        <end position="455"/>
    </location>
</feature>
<name>A0A7S2UQW1_9STRA</name>
<keyword evidence="1" id="KW-1133">Transmembrane helix</keyword>
<proteinExistence type="predicted"/>
<evidence type="ECO:0000256" key="1">
    <source>
        <dbReference type="SAM" id="Phobius"/>
    </source>
</evidence>
<reference evidence="2" key="1">
    <citation type="submission" date="2021-01" db="EMBL/GenBank/DDBJ databases">
        <authorList>
            <person name="Corre E."/>
            <person name="Pelletier E."/>
            <person name="Niang G."/>
            <person name="Scheremetjew M."/>
            <person name="Finn R."/>
            <person name="Kale V."/>
            <person name="Holt S."/>
            <person name="Cochrane G."/>
            <person name="Meng A."/>
            <person name="Brown T."/>
            <person name="Cohen L."/>
        </authorList>
    </citation>
    <scope>NUCLEOTIDE SEQUENCE</scope>
    <source>
        <strain evidence="2">CCMP2084</strain>
    </source>
</reference>
<dbReference type="InterPro" id="IPR045122">
    <property type="entry name" value="Csc1-like"/>
</dbReference>
<dbReference type="GO" id="GO:0005227">
    <property type="term" value="F:calcium-activated cation channel activity"/>
    <property type="evidence" value="ECO:0007669"/>
    <property type="project" value="InterPro"/>
</dbReference>
<dbReference type="GO" id="GO:0005886">
    <property type="term" value="C:plasma membrane"/>
    <property type="evidence" value="ECO:0007669"/>
    <property type="project" value="TreeGrafter"/>
</dbReference>
<dbReference type="AlphaFoldDB" id="A0A7S2UQW1"/>
<protein>
    <recommendedName>
        <fullName evidence="3">CSC1/OSCA1-like cytosolic domain-containing protein</fullName>
    </recommendedName>
</protein>
<evidence type="ECO:0000313" key="2">
    <source>
        <dbReference type="EMBL" id="CAD9825533.1"/>
    </source>
</evidence>